<sequence>MSVSLQVTMLENVAQEALHVFLPKVLRHMPLCAVGHIRQQRELPLLQQLEDPTRRP</sequence>
<evidence type="ECO:0000313" key="2">
    <source>
        <dbReference type="Proteomes" id="UP000653305"/>
    </source>
</evidence>
<reference evidence="1" key="1">
    <citation type="submission" date="2020-07" db="EMBL/GenBank/DDBJ databases">
        <title>Ethylene signaling mediates host invasion by parasitic plants.</title>
        <authorList>
            <person name="Yoshida S."/>
        </authorList>
    </citation>
    <scope>NUCLEOTIDE SEQUENCE</scope>
    <source>
        <strain evidence="1">Okayama</strain>
    </source>
</reference>
<evidence type="ECO:0000313" key="1">
    <source>
        <dbReference type="EMBL" id="GFQ05007.1"/>
    </source>
</evidence>
<dbReference type="Proteomes" id="UP000653305">
    <property type="component" value="Unassembled WGS sequence"/>
</dbReference>
<name>A0A830D068_9LAMI</name>
<comment type="caution">
    <text evidence="1">The sequence shown here is derived from an EMBL/GenBank/DDBJ whole genome shotgun (WGS) entry which is preliminary data.</text>
</comment>
<dbReference type="EMBL" id="BMAC01001004">
    <property type="protein sequence ID" value="GFQ05007.1"/>
    <property type="molecule type" value="Genomic_DNA"/>
</dbReference>
<accession>A0A830D068</accession>
<proteinExistence type="predicted"/>
<organism evidence="1 2">
    <name type="scientific">Phtheirospermum japonicum</name>
    <dbReference type="NCBI Taxonomy" id="374723"/>
    <lineage>
        <taxon>Eukaryota</taxon>
        <taxon>Viridiplantae</taxon>
        <taxon>Streptophyta</taxon>
        <taxon>Embryophyta</taxon>
        <taxon>Tracheophyta</taxon>
        <taxon>Spermatophyta</taxon>
        <taxon>Magnoliopsida</taxon>
        <taxon>eudicotyledons</taxon>
        <taxon>Gunneridae</taxon>
        <taxon>Pentapetalae</taxon>
        <taxon>asterids</taxon>
        <taxon>lamiids</taxon>
        <taxon>Lamiales</taxon>
        <taxon>Orobanchaceae</taxon>
        <taxon>Orobanchaceae incertae sedis</taxon>
        <taxon>Phtheirospermum</taxon>
    </lineage>
</organism>
<protein>
    <submittedName>
        <fullName evidence="1">Protein rsi-1</fullName>
    </submittedName>
</protein>
<dbReference type="AlphaFoldDB" id="A0A830D068"/>
<keyword evidence="2" id="KW-1185">Reference proteome</keyword>
<gene>
    <name evidence="1" type="ORF">PHJA_002644800</name>
</gene>